<accession>A0ABW8IM59</accession>
<gene>
    <name evidence="1" type="ORF">ISP18_16955</name>
</gene>
<dbReference type="InterPro" id="IPR052931">
    <property type="entry name" value="Prophage_regulatory_activator"/>
</dbReference>
<organism evidence="1 2">
    <name type="scientific">Dyella humi</name>
    <dbReference type="NCBI Taxonomy" id="1770547"/>
    <lineage>
        <taxon>Bacteria</taxon>
        <taxon>Pseudomonadati</taxon>
        <taxon>Pseudomonadota</taxon>
        <taxon>Gammaproteobacteria</taxon>
        <taxon>Lysobacterales</taxon>
        <taxon>Rhodanobacteraceae</taxon>
        <taxon>Dyella</taxon>
    </lineage>
</organism>
<protein>
    <submittedName>
        <fullName evidence="1">AlpA family phage regulatory protein</fullName>
    </submittedName>
</protein>
<dbReference type="Pfam" id="PF05930">
    <property type="entry name" value="Phage_AlpA"/>
    <property type="match status" value="1"/>
</dbReference>
<keyword evidence="2" id="KW-1185">Reference proteome</keyword>
<proteinExistence type="predicted"/>
<dbReference type="InterPro" id="IPR010260">
    <property type="entry name" value="AlpA"/>
</dbReference>
<name>A0ABW8IM59_9GAMM</name>
<reference evidence="1 2" key="1">
    <citation type="submission" date="2020-10" db="EMBL/GenBank/DDBJ databases">
        <title>Phylogeny of dyella-like bacteria.</title>
        <authorList>
            <person name="Fu J."/>
        </authorList>
    </citation>
    <scope>NUCLEOTIDE SEQUENCE [LARGE SCALE GENOMIC DNA]</scope>
    <source>
        <strain evidence="1 2">DHG40</strain>
    </source>
</reference>
<dbReference type="PANTHER" id="PTHR36154:SF1">
    <property type="entry name" value="DNA-BINDING TRANSCRIPTIONAL ACTIVATOR ALPA"/>
    <property type="match status" value="1"/>
</dbReference>
<dbReference type="PANTHER" id="PTHR36154">
    <property type="entry name" value="DNA-BINDING TRANSCRIPTIONAL ACTIVATOR ALPA"/>
    <property type="match status" value="1"/>
</dbReference>
<dbReference type="RefSeq" id="WP_380014764.1">
    <property type="nucleotide sequence ID" value="NZ_JADIKI010000023.1"/>
</dbReference>
<sequence length="120" mass="13400">MRSSHSPEGVTRLSARADESLVTVHAAVPGDITLNDIHHLLTELLEKIATHKAKKAISVRDVMKMTGFSRSHLYAMGNPKCDSFQPAFPRAFRTGNVTRYFEHEISAWLEAQASVSRETH</sequence>
<evidence type="ECO:0000313" key="2">
    <source>
        <dbReference type="Proteomes" id="UP001620409"/>
    </source>
</evidence>
<comment type="caution">
    <text evidence="1">The sequence shown here is derived from an EMBL/GenBank/DDBJ whole genome shotgun (WGS) entry which is preliminary data.</text>
</comment>
<dbReference type="EMBL" id="JADIKI010000023">
    <property type="protein sequence ID" value="MFK2856297.1"/>
    <property type="molecule type" value="Genomic_DNA"/>
</dbReference>
<evidence type="ECO:0000313" key="1">
    <source>
        <dbReference type="EMBL" id="MFK2856297.1"/>
    </source>
</evidence>
<dbReference type="Proteomes" id="UP001620409">
    <property type="component" value="Unassembled WGS sequence"/>
</dbReference>